<protein>
    <submittedName>
        <fullName evidence="2">Uncharacterized protein</fullName>
    </submittedName>
</protein>
<evidence type="ECO:0000256" key="1">
    <source>
        <dbReference type="SAM" id="Phobius"/>
    </source>
</evidence>
<keyword evidence="1" id="KW-1133">Transmembrane helix</keyword>
<accession>A0ABU3BD46</accession>
<dbReference type="EMBL" id="JAVRHU010000001">
    <property type="protein sequence ID" value="MDT0620392.1"/>
    <property type="molecule type" value="Genomic_DNA"/>
</dbReference>
<dbReference type="Proteomes" id="UP001250662">
    <property type="component" value="Unassembled WGS sequence"/>
</dbReference>
<gene>
    <name evidence="2" type="ORF">RM520_02075</name>
</gene>
<feature type="transmembrane region" description="Helical" evidence="1">
    <location>
        <begin position="21"/>
        <end position="40"/>
    </location>
</feature>
<reference evidence="2 3" key="1">
    <citation type="submission" date="2023-09" db="EMBL/GenBank/DDBJ databases">
        <authorList>
            <person name="Rey-Velasco X."/>
        </authorList>
    </citation>
    <scope>NUCLEOTIDE SEQUENCE [LARGE SCALE GENOMIC DNA]</scope>
    <source>
        <strain evidence="2 3">P007</strain>
    </source>
</reference>
<evidence type="ECO:0000313" key="3">
    <source>
        <dbReference type="Proteomes" id="UP001250662"/>
    </source>
</evidence>
<dbReference type="RefSeq" id="WP_311386807.1">
    <property type="nucleotide sequence ID" value="NZ_JAVRHU010000001.1"/>
</dbReference>
<comment type="caution">
    <text evidence="2">The sequence shown here is derived from an EMBL/GenBank/DDBJ whole genome shotgun (WGS) entry which is preliminary data.</text>
</comment>
<evidence type="ECO:0000313" key="2">
    <source>
        <dbReference type="EMBL" id="MDT0620392.1"/>
    </source>
</evidence>
<proteinExistence type="predicted"/>
<keyword evidence="3" id="KW-1185">Reference proteome</keyword>
<organism evidence="2 3">
    <name type="scientific">Croceitalea vernalis</name>
    <dbReference type="NCBI Taxonomy" id="3075599"/>
    <lineage>
        <taxon>Bacteria</taxon>
        <taxon>Pseudomonadati</taxon>
        <taxon>Bacteroidota</taxon>
        <taxon>Flavobacteriia</taxon>
        <taxon>Flavobacteriales</taxon>
        <taxon>Flavobacteriaceae</taxon>
        <taxon>Croceitalea</taxon>
    </lineage>
</organism>
<name>A0ABU3BD46_9FLAO</name>
<sequence length="241" mass="28864">MIKFFRKIRQRLLTENKFSKYLIYAIGEILLVMIGILLAFQANQWKEQKTEKELEIKLITEIQNGLKSDLIDVKVNHEYHKEILKNQYKVIDWLKNDGQFNDSTTYQFSMATKRTSFMVSKAPFESLKEFGLNRISNDAIKHKIIRLYDVLYPQYENVISMYYVQDEKLFNVIYKYFDDWNMSPYVYENKPKNLSQLKKDHAVLMRFKYLTNYNAFLVASNAKMEKLLIEIIDLIDLELNE</sequence>
<keyword evidence="1" id="KW-0472">Membrane</keyword>
<keyword evidence="1" id="KW-0812">Transmembrane</keyword>